<dbReference type="GO" id="GO:0003964">
    <property type="term" value="F:RNA-directed DNA polymerase activity"/>
    <property type="evidence" value="ECO:0007669"/>
    <property type="project" value="UniProtKB-KW"/>
</dbReference>
<keyword evidence="2" id="KW-0548">Nucleotidyltransferase</keyword>
<evidence type="ECO:0000256" key="6">
    <source>
        <dbReference type="ARBA" id="ARBA00022918"/>
    </source>
</evidence>
<sequence length="80" mass="8985">MMGAGLTLRKEKDEEEHVAAYISHQHSDADHSNELEHLAVVWAIEKLRCYIFGHPFTVVTNNSAVVWLQGKEEVGGKLGR</sequence>
<dbReference type="AlphaFoldDB" id="A0A8K0KTP7"/>
<name>A0A8K0KTP7_LADFU</name>
<keyword evidence="4" id="KW-0255">Endonuclease</keyword>
<keyword evidence="3" id="KW-0540">Nuclease</keyword>
<dbReference type="OrthoDB" id="425619at2759"/>
<dbReference type="InterPro" id="IPR043502">
    <property type="entry name" value="DNA/RNA_pol_sf"/>
</dbReference>
<evidence type="ECO:0000256" key="1">
    <source>
        <dbReference type="ARBA" id="ARBA00022679"/>
    </source>
</evidence>
<protein>
    <recommendedName>
        <fullName evidence="7">Reverse transcriptase RNase H-like domain-containing protein</fullName>
    </recommendedName>
</protein>
<dbReference type="Pfam" id="PF17917">
    <property type="entry name" value="RT_RNaseH"/>
    <property type="match status" value="1"/>
</dbReference>
<dbReference type="GO" id="GO:0016787">
    <property type="term" value="F:hydrolase activity"/>
    <property type="evidence" value="ECO:0007669"/>
    <property type="project" value="UniProtKB-KW"/>
</dbReference>
<dbReference type="GO" id="GO:0004519">
    <property type="term" value="F:endonuclease activity"/>
    <property type="evidence" value="ECO:0007669"/>
    <property type="project" value="UniProtKB-KW"/>
</dbReference>
<evidence type="ECO:0000259" key="7">
    <source>
        <dbReference type="Pfam" id="PF17917"/>
    </source>
</evidence>
<evidence type="ECO:0000256" key="2">
    <source>
        <dbReference type="ARBA" id="ARBA00022695"/>
    </source>
</evidence>
<evidence type="ECO:0000313" key="8">
    <source>
        <dbReference type="EMBL" id="KAG8239595.1"/>
    </source>
</evidence>
<feature type="domain" description="Reverse transcriptase RNase H-like" evidence="7">
    <location>
        <begin position="3"/>
        <end position="78"/>
    </location>
</feature>
<dbReference type="InterPro" id="IPR041373">
    <property type="entry name" value="RT_RNaseH"/>
</dbReference>
<keyword evidence="1" id="KW-0808">Transferase</keyword>
<dbReference type="EMBL" id="KZ309729">
    <property type="protein sequence ID" value="KAG8239595.1"/>
    <property type="molecule type" value="Genomic_DNA"/>
</dbReference>
<evidence type="ECO:0000256" key="3">
    <source>
        <dbReference type="ARBA" id="ARBA00022722"/>
    </source>
</evidence>
<evidence type="ECO:0000256" key="5">
    <source>
        <dbReference type="ARBA" id="ARBA00022801"/>
    </source>
</evidence>
<keyword evidence="6" id="KW-0695">RNA-directed DNA polymerase</keyword>
<dbReference type="Proteomes" id="UP000792457">
    <property type="component" value="Unassembled WGS sequence"/>
</dbReference>
<reference evidence="8" key="1">
    <citation type="submission" date="2013-04" db="EMBL/GenBank/DDBJ databases">
        <authorList>
            <person name="Qu J."/>
            <person name="Murali S.C."/>
            <person name="Bandaranaike D."/>
            <person name="Bellair M."/>
            <person name="Blankenburg K."/>
            <person name="Chao H."/>
            <person name="Dinh H."/>
            <person name="Doddapaneni H."/>
            <person name="Downs B."/>
            <person name="Dugan-Rocha S."/>
            <person name="Elkadiri S."/>
            <person name="Gnanaolivu R.D."/>
            <person name="Hernandez B."/>
            <person name="Javaid M."/>
            <person name="Jayaseelan J.C."/>
            <person name="Lee S."/>
            <person name="Li M."/>
            <person name="Ming W."/>
            <person name="Munidasa M."/>
            <person name="Muniz J."/>
            <person name="Nguyen L."/>
            <person name="Ongeri F."/>
            <person name="Osuji N."/>
            <person name="Pu L.-L."/>
            <person name="Puazo M."/>
            <person name="Qu C."/>
            <person name="Quiroz J."/>
            <person name="Raj R."/>
            <person name="Weissenberger G."/>
            <person name="Xin Y."/>
            <person name="Zou X."/>
            <person name="Han Y."/>
            <person name="Richards S."/>
            <person name="Worley K."/>
            <person name="Muzny D."/>
            <person name="Gibbs R."/>
        </authorList>
    </citation>
    <scope>NUCLEOTIDE SEQUENCE</scope>
    <source>
        <strain evidence="8">Sampled in the wild</strain>
    </source>
</reference>
<evidence type="ECO:0000256" key="4">
    <source>
        <dbReference type="ARBA" id="ARBA00022759"/>
    </source>
</evidence>
<accession>A0A8K0KTP7</accession>
<keyword evidence="9" id="KW-1185">Reference proteome</keyword>
<organism evidence="8 9">
    <name type="scientific">Ladona fulva</name>
    <name type="common">Scarce chaser dragonfly</name>
    <name type="synonym">Libellula fulva</name>
    <dbReference type="NCBI Taxonomy" id="123851"/>
    <lineage>
        <taxon>Eukaryota</taxon>
        <taxon>Metazoa</taxon>
        <taxon>Ecdysozoa</taxon>
        <taxon>Arthropoda</taxon>
        <taxon>Hexapoda</taxon>
        <taxon>Insecta</taxon>
        <taxon>Pterygota</taxon>
        <taxon>Palaeoptera</taxon>
        <taxon>Odonata</taxon>
        <taxon>Epiprocta</taxon>
        <taxon>Anisoptera</taxon>
        <taxon>Libelluloidea</taxon>
        <taxon>Libellulidae</taxon>
        <taxon>Ladona</taxon>
    </lineage>
</organism>
<comment type="caution">
    <text evidence="8">The sequence shown here is derived from an EMBL/GenBank/DDBJ whole genome shotgun (WGS) entry which is preliminary data.</text>
</comment>
<dbReference type="SUPFAM" id="SSF56672">
    <property type="entry name" value="DNA/RNA polymerases"/>
    <property type="match status" value="1"/>
</dbReference>
<proteinExistence type="predicted"/>
<reference evidence="8" key="2">
    <citation type="submission" date="2017-10" db="EMBL/GenBank/DDBJ databases">
        <title>Ladona fulva Genome sequencing and assembly.</title>
        <authorList>
            <person name="Murali S."/>
            <person name="Richards S."/>
            <person name="Bandaranaike D."/>
            <person name="Bellair M."/>
            <person name="Blankenburg K."/>
            <person name="Chao H."/>
            <person name="Dinh H."/>
            <person name="Doddapaneni H."/>
            <person name="Dugan-Rocha S."/>
            <person name="Elkadiri S."/>
            <person name="Gnanaolivu R."/>
            <person name="Hernandez B."/>
            <person name="Skinner E."/>
            <person name="Javaid M."/>
            <person name="Lee S."/>
            <person name="Li M."/>
            <person name="Ming W."/>
            <person name="Munidasa M."/>
            <person name="Muniz J."/>
            <person name="Nguyen L."/>
            <person name="Hughes D."/>
            <person name="Osuji N."/>
            <person name="Pu L.-L."/>
            <person name="Puazo M."/>
            <person name="Qu C."/>
            <person name="Quiroz J."/>
            <person name="Raj R."/>
            <person name="Weissenberger G."/>
            <person name="Xin Y."/>
            <person name="Zou X."/>
            <person name="Han Y."/>
            <person name="Worley K."/>
            <person name="Muzny D."/>
            <person name="Gibbs R."/>
        </authorList>
    </citation>
    <scope>NUCLEOTIDE SEQUENCE</scope>
    <source>
        <strain evidence="8">Sampled in the wild</strain>
    </source>
</reference>
<keyword evidence="5" id="KW-0378">Hydrolase</keyword>
<evidence type="ECO:0000313" key="9">
    <source>
        <dbReference type="Proteomes" id="UP000792457"/>
    </source>
</evidence>
<gene>
    <name evidence="8" type="ORF">J437_LFUL019195</name>
</gene>